<reference evidence="2" key="1">
    <citation type="submission" date="2016-10" db="EMBL/GenBank/DDBJ databases">
        <authorList>
            <person name="Varghese N."/>
            <person name="Submissions S."/>
        </authorList>
    </citation>
    <scope>NUCLEOTIDE SEQUENCE [LARGE SCALE GENOMIC DNA]</scope>
    <source>
        <strain evidence="2">S6-262</strain>
    </source>
</reference>
<accession>A0A1H8EXB4</accession>
<organism evidence="1 2">
    <name type="scientific">Sphingomonas gellani</name>
    <dbReference type="NCBI Taxonomy" id="1166340"/>
    <lineage>
        <taxon>Bacteria</taxon>
        <taxon>Pseudomonadati</taxon>
        <taxon>Pseudomonadota</taxon>
        <taxon>Alphaproteobacteria</taxon>
        <taxon>Sphingomonadales</taxon>
        <taxon>Sphingomonadaceae</taxon>
        <taxon>Sphingomonas</taxon>
    </lineage>
</organism>
<evidence type="ECO:0000313" key="2">
    <source>
        <dbReference type="Proteomes" id="UP000199206"/>
    </source>
</evidence>
<sequence length="169" mass="17201">MKGARACLLTLLLSGCGPPQRSEQSETPGARLEAAATRAGLIADPAAGSLVGAWMLDTDRACIVPAGRGVSRIGVLVDYGEGQGCVASGTLTRKGGALDIRLGDDCRIDAKFDGTRIIFPPAVPEGCRTVCRGRASLESFTVEQVSQSVSEAGTLRGVDGAPLCATPGG</sequence>
<dbReference type="Proteomes" id="UP000199206">
    <property type="component" value="Unassembled WGS sequence"/>
</dbReference>
<dbReference type="PROSITE" id="PS51257">
    <property type="entry name" value="PROKAR_LIPOPROTEIN"/>
    <property type="match status" value="1"/>
</dbReference>
<keyword evidence="2" id="KW-1185">Reference proteome</keyword>
<proteinExistence type="predicted"/>
<gene>
    <name evidence="1" type="ORF">SAMN05192583_2342</name>
</gene>
<dbReference type="STRING" id="1166340.SAMN05192583_2342"/>
<dbReference type="EMBL" id="FOCF01000005">
    <property type="protein sequence ID" value="SEN24133.1"/>
    <property type="molecule type" value="Genomic_DNA"/>
</dbReference>
<protein>
    <recommendedName>
        <fullName evidence="3">Lipoprotein</fullName>
    </recommendedName>
</protein>
<evidence type="ECO:0008006" key="3">
    <source>
        <dbReference type="Google" id="ProtNLM"/>
    </source>
</evidence>
<evidence type="ECO:0000313" key="1">
    <source>
        <dbReference type="EMBL" id="SEN24133.1"/>
    </source>
</evidence>
<dbReference type="AlphaFoldDB" id="A0A1H8EXB4"/>
<name>A0A1H8EXB4_9SPHN</name>
<dbReference type="RefSeq" id="WP_244501542.1">
    <property type="nucleotide sequence ID" value="NZ_FOCF01000005.1"/>
</dbReference>